<keyword evidence="8" id="KW-0547">Nucleotide-binding</keyword>
<evidence type="ECO:0000256" key="9">
    <source>
        <dbReference type="ARBA" id="ARBA00022777"/>
    </source>
</evidence>
<comment type="catalytic activity">
    <reaction evidence="1">
        <text>ATP + protein L-histidine = ADP + protein N-phospho-L-histidine.</text>
        <dbReference type="EC" id="2.7.13.3"/>
    </reaction>
</comment>
<evidence type="ECO:0000256" key="3">
    <source>
        <dbReference type="ARBA" id="ARBA00012438"/>
    </source>
</evidence>
<dbReference type="InterPro" id="IPR005467">
    <property type="entry name" value="His_kinase_dom"/>
</dbReference>
<dbReference type="InterPro" id="IPR011006">
    <property type="entry name" value="CheY-like_superfamily"/>
</dbReference>
<sequence>MVSGPTSPSMASEDSARVLWGRRQASAGLVLAGWVGYYLLALGCIVLSRLPQEISTLWLPDALAVLWLLMLPPAQRRWPLLGLVLVIPAANLSYGDPWRLAVSFIPANLSQIALAAWLLERHVQPHRALTEPAHLLRAMGLGGALPAAFGGGVACLIVPALVGTPLGPSLGNLWWSWVVSSFFGSVTLLPLGLWVLARGSPLSRLLRLRALGALLLVALACWFLPQWVSTPFLLMMVLLGAVALNGGFLLAAVAAVLASVLLNAEYALGRMLLQQTRTIDAPMAVTAMLVTVIPTVLIGAVRERLQQQLRQVQAGEALLRSMADATPVLLCLVDRQERIVQLNPAGARLLGASRPEELIGQSLAERVPLQDARDGQGVLTTLRAPTGSVRQLMLHRARVAGGPQGGAVYSLMDVTDQLEAQQLREQTARAEARSQAKSALLSHMSHELRTPLNAVLGFAQLLQTELGRAPLPRQHERLQLLLQSGWHLLGMIDELLDLSRIEAGQLALDCHTVALAPLLGEAVAMVQADAARRHIVIETPPALTRHYVHADPLRLRQVLINLLSNAVKYNREGGRVRIEVAAEAGHWTLSVADTGLGISLAQQPHVFEPFNRLDQARSSVPGTGIGLSITRRLVEAMGGRMGFLSDPGAGSTFWVSLAAAEAPARADTGLQRAEAPPVRPARVLCVEDDPVSALLVTQALALDGHQVQVAGTAGEALRLAQAAPPDLMLIDFRLPDFGGPELHRRLREDPRLVGLPCIALTAQATDDDRRAAGPGWAAFLAKPVDLSVLRHAVAAALQPDRPRPVA</sequence>
<protein>
    <recommendedName>
        <fullName evidence="3">histidine kinase</fullName>
        <ecNumber evidence="3">2.7.13.3</ecNumber>
    </recommendedName>
</protein>
<evidence type="ECO:0000256" key="11">
    <source>
        <dbReference type="ARBA" id="ARBA00022989"/>
    </source>
</evidence>
<dbReference type="PRINTS" id="PR00344">
    <property type="entry name" value="BCTRLSENSOR"/>
</dbReference>
<dbReference type="InterPro" id="IPR001789">
    <property type="entry name" value="Sig_transdc_resp-reg_receiver"/>
</dbReference>
<dbReference type="SMART" id="SM00388">
    <property type="entry name" value="HisKA"/>
    <property type="match status" value="1"/>
</dbReference>
<dbReference type="InterPro" id="IPR000014">
    <property type="entry name" value="PAS"/>
</dbReference>
<dbReference type="PANTHER" id="PTHR43047:SF72">
    <property type="entry name" value="OSMOSENSING HISTIDINE PROTEIN KINASE SLN1"/>
    <property type="match status" value="1"/>
</dbReference>
<keyword evidence="13 15" id="KW-0472">Membrane</keyword>
<dbReference type="SMART" id="SM00387">
    <property type="entry name" value="HATPase_c"/>
    <property type="match status" value="1"/>
</dbReference>
<keyword evidence="9" id="KW-0418">Kinase</keyword>
<keyword evidence="5 14" id="KW-0597">Phosphoprotein</keyword>
<feature type="transmembrane region" description="Helical" evidence="15">
    <location>
        <begin position="283"/>
        <end position="301"/>
    </location>
</feature>
<dbReference type="CDD" id="cd00130">
    <property type="entry name" value="PAS"/>
    <property type="match status" value="1"/>
</dbReference>
<dbReference type="InterPro" id="IPR013767">
    <property type="entry name" value="PAS_fold"/>
</dbReference>
<keyword evidence="4" id="KW-1003">Cell membrane</keyword>
<comment type="subcellular location">
    <subcellularLocation>
        <location evidence="2">Cell membrane</location>
        <topology evidence="2">Multi-pass membrane protein</topology>
    </subcellularLocation>
</comment>
<proteinExistence type="predicted"/>
<feature type="domain" description="Histidine kinase" evidence="16">
    <location>
        <begin position="443"/>
        <end position="661"/>
    </location>
</feature>
<keyword evidence="11 15" id="KW-1133">Transmembrane helix</keyword>
<dbReference type="AlphaFoldDB" id="A0A643FA27"/>
<dbReference type="GO" id="GO:0009927">
    <property type="term" value="F:histidine phosphotransfer kinase activity"/>
    <property type="evidence" value="ECO:0007669"/>
    <property type="project" value="TreeGrafter"/>
</dbReference>
<evidence type="ECO:0000256" key="12">
    <source>
        <dbReference type="ARBA" id="ARBA00023012"/>
    </source>
</evidence>
<name>A0A643FA27_IDEDE</name>
<dbReference type="SUPFAM" id="SSF52172">
    <property type="entry name" value="CheY-like"/>
    <property type="match status" value="1"/>
</dbReference>
<dbReference type="EMBL" id="VZPB01000030">
    <property type="protein sequence ID" value="KAB0580703.1"/>
    <property type="molecule type" value="Genomic_DNA"/>
</dbReference>
<dbReference type="InterPro" id="IPR035965">
    <property type="entry name" value="PAS-like_dom_sf"/>
</dbReference>
<dbReference type="OrthoDB" id="9810730at2"/>
<dbReference type="PROSITE" id="PS50110">
    <property type="entry name" value="RESPONSE_REGULATORY"/>
    <property type="match status" value="1"/>
</dbReference>
<dbReference type="GO" id="GO:0005524">
    <property type="term" value="F:ATP binding"/>
    <property type="evidence" value="ECO:0007669"/>
    <property type="project" value="UniProtKB-KW"/>
</dbReference>
<feature type="transmembrane region" description="Helical" evidence="15">
    <location>
        <begin position="208"/>
        <end position="228"/>
    </location>
</feature>
<dbReference type="InterPro" id="IPR007895">
    <property type="entry name" value="MASE1"/>
</dbReference>
<dbReference type="CDD" id="cd00082">
    <property type="entry name" value="HisKA"/>
    <property type="match status" value="1"/>
</dbReference>
<dbReference type="Gene3D" id="3.30.450.20">
    <property type="entry name" value="PAS domain"/>
    <property type="match status" value="1"/>
</dbReference>
<evidence type="ECO:0000259" key="16">
    <source>
        <dbReference type="PROSITE" id="PS50109"/>
    </source>
</evidence>
<dbReference type="InterPro" id="IPR036890">
    <property type="entry name" value="HATPase_C_sf"/>
</dbReference>
<evidence type="ECO:0000256" key="7">
    <source>
        <dbReference type="ARBA" id="ARBA00022692"/>
    </source>
</evidence>
<accession>A0A643FA27</accession>
<dbReference type="GO" id="GO:0006355">
    <property type="term" value="P:regulation of DNA-templated transcription"/>
    <property type="evidence" value="ECO:0007669"/>
    <property type="project" value="InterPro"/>
</dbReference>
<dbReference type="SUPFAM" id="SSF55785">
    <property type="entry name" value="PYP-like sensor domain (PAS domain)"/>
    <property type="match status" value="1"/>
</dbReference>
<feature type="transmembrane region" description="Helical" evidence="15">
    <location>
        <begin position="174"/>
        <end position="196"/>
    </location>
</feature>
<organism evidence="18 19">
    <name type="scientific">Ideonella dechloratans</name>
    <dbReference type="NCBI Taxonomy" id="36863"/>
    <lineage>
        <taxon>Bacteria</taxon>
        <taxon>Pseudomonadati</taxon>
        <taxon>Pseudomonadota</taxon>
        <taxon>Betaproteobacteria</taxon>
        <taxon>Burkholderiales</taxon>
        <taxon>Sphaerotilaceae</taxon>
        <taxon>Ideonella</taxon>
    </lineage>
</organism>
<evidence type="ECO:0000256" key="4">
    <source>
        <dbReference type="ARBA" id="ARBA00022475"/>
    </source>
</evidence>
<dbReference type="Gene3D" id="3.30.565.10">
    <property type="entry name" value="Histidine kinase-like ATPase, C-terminal domain"/>
    <property type="match status" value="1"/>
</dbReference>
<evidence type="ECO:0000256" key="6">
    <source>
        <dbReference type="ARBA" id="ARBA00022679"/>
    </source>
</evidence>
<dbReference type="Proteomes" id="UP000430120">
    <property type="component" value="Unassembled WGS sequence"/>
</dbReference>
<dbReference type="Gene3D" id="1.10.287.130">
    <property type="match status" value="1"/>
</dbReference>
<feature type="modified residue" description="4-aspartylphosphate" evidence="14">
    <location>
        <position position="731"/>
    </location>
</feature>
<keyword evidence="6" id="KW-0808">Transferase</keyword>
<dbReference type="SMART" id="SM00091">
    <property type="entry name" value="PAS"/>
    <property type="match status" value="1"/>
</dbReference>
<dbReference type="Pfam" id="PF00512">
    <property type="entry name" value="HisKA"/>
    <property type="match status" value="1"/>
</dbReference>
<dbReference type="Gene3D" id="3.40.50.2300">
    <property type="match status" value="1"/>
</dbReference>
<keyword evidence="12" id="KW-0902">Two-component regulatory system</keyword>
<feature type="transmembrane region" description="Helical" evidence="15">
    <location>
        <begin position="54"/>
        <end position="71"/>
    </location>
</feature>
<dbReference type="GO" id="GO:0005886">
    <property type="term" value="C:plasma membrane"/>
    <property type="evidence" value="ECO:0007669"/>
    <property type="project" value="UniProtKB-SubCell"/>
</dbReference>
<feature type="transmembrane region" description="Helical" evidence="15">
    <location>
        <begin position="100"/>
        <end position="119"/>
    </location>
</feature>
<evidence type="ECO:0000256" key="10">
    <source>
        <dbReference type="ARBA" id="ARBA00022840"/>
    </source>
</evidence>
<dbReference type="NCBIfam" id="TIGR00229">
    <property type="entry name" value="sensory_box"/>
    <property type="match status" value="1"/>
</dbReference>
<evidence type="ECO:0000256" key="14">
    <source>
        <dbReference type="PROSITE-ProRule" id="PRU00169"/>
    </source>
</evidence>
<evidence type="ECO:0000256" key="13">
    <source>
        <dbReference type="ARBA" id="ARBA00023136"/>
    </source>
</evidence>
<dbReference type="CDD" id="cd16922">
    <property type="entry name" value="HATPase_EvgS-ArcB-TorS-like"/>
    <property type="match status" value="1"/>
</dbReference>
<dbReference type="EC" id="2.7.13.3" evidence="3"/>
<evidence type="ECO:0000256" key="8">
    <source>
        <dbReference type="ARBA" id="ARBA00022741"/>
    </source>
</evidence>
<evidence type="ECO:0000313" key="19">
    <source>
        <dbReference type="Proteomes" id="UP000430120"/>
    </source>
</evidence>
<feature type="transmembrane region" description="Helical" evidence="15">
    <location>
        <begin position="27"/>
        <end position="48"/>
    </location>
</feature>
<dbReference type="InterPro" id="IPR003594">
    <property type="entry name" value="HATPase_dom"/>
</dbReference>
<dbReference type="Pfam" id="PF02518">
    <property type="entry name" value="HATPase_c"/>
    <property type="match status" value="1"/>
</dbReference>
<dbReference type="PANTHER" id="PTHR43047">
    <property type="entry name" value="TWO-COMPONENT HISTIDINE PROTEIN KINASE"/>
    <property type="match status" value="1"/>
</dbReference>
<gene>
    <name evidence="18" type="ORF">F7Q92_13015</name>
</gene>
<dbReference type="GO" id="GO:0000155">
    <property type="term" value="F:phosphorelay sensor kinase activity"/>
    <property type="evidence" value="ECO:0007669"/>
    <property type="project" value="InterPro"/>
</dbReference>
<dbReference type="FunFam" id="3.30.565.10:FF:000023">
    <property type="entry name" value="PAS domain-containing sensor histidine kinase"/>
    <property type="match status" value="1"/>
</dbReference>
<dbReference type="SUPFAM" id="SSF47384">
    <property type="entry name" value="Homodimeric domain of signal transducing histidine kinase"/>
    <property type="match status" value="1"/>
</dbReference>
<evidence type="ECO:0000259" key="17">
    <source>
        <dbReference type="PROSITE" id="PS50110"/>
    </source>
</evidence>
<feature type="domain" description="Response regulatory" evidence="17">
    <location>
        <begin position="682"/>
        <end position="797"/>
    </location>
</feature>
<evidence type="ECO:0000313" key="18">
    <source>
        <dbReference type="EMBL" id="KAB0580703.1"/>
    </source>
</evidence>
<dbReference type="InterPro" id="IPR036097">
    <property type="entry name" value="HisK_dim/P_sf"/>
</dbReference>
<evidence type="ECO:0000256" key="2">
    <source>
        <dbReference type="ARBA" id="ARBA00004651"/>
    </source>
</evidence>
<dbReference type="InterPro" id="IPR004358">
    <property type="entry name" value="Sig_transdc_His_kin-like_C"/>
</dbReference>
<feature type="transmembrane region" description="Helical" evidence="15">
    <location>
        <begin position="140"/>
        <end position="162"/>
    </location>
</feature>
<evidence type="ECO:0000256" key="15">
    <source>
        <dbReference type="SAM" id="Phobius"/>
    </source>
</evidence>
<dbReference type="Pfam" id="PF00072">
    <property type="entry name" value="Response_reg"/>
    <property type="match status" value="1"/>
</dbReference>
<reference evidence="18 19" key="1">
    <citation type="submission" date="2019-09" db="EMBL/GenBank/DDBJ databases">
        <title>Draft genome sequences of 48 bacterial type strains from the CCUG.</title>
        <authorList>
            <person name="Tunovic T."/>
            <person name="Pineiro-Iglesias B."/>
            <person name="Unosson C."/>
            <person name="Inganas E."/>
            <person name="Ohlen M."/>
            <person name="Cardew S."/>
            <person name="Jensie-Markopoulos S."/>
            <person name="Salva-Serra F."/>
            <person name="Jaen-Luchoro D."/>
            <person name="Karlsson R."/>
            <person name="Svensson-Stadler L."/>
            <person name="Chun J."/>
            <person name="Moore E."/>
        </authorList>
    </citation>
    <scope>NUCLEOTIDE SEQUENCE [LARGE SCALE GENOMIC DNA]</scope>
    <source>
        <strain evidence="18 19">CCUG 30977</strain>
    </source>
</reference>
<keyword evidence="19" id="KW-1185">Reference proteome</keyword>
<keyword evidence="10" id="KW-0067">ATP-binding</keyword>
<dbReference type="SUPFAM" id="SSF55874">
    <property type="entry name" value="ATPase domain of HSP90 chaperone/DNA topoisomerase II/histidine kinase"/>
    <property type="match status" value="1"/>
</dbReference>
<comment type="caution">
    <text evidence="18">The sequence shown here is derived from an EMBL/GenBank/DDBJ whole genome shotgun (WGS) entry which is preliminary data.</text>
</comment>
<evidence type="ECO:0000256" key="1">
    <source>
        <dbReference type="ARBA" id="ARBA00000085"/>
    </source>
</evidence>
<dbReference type="Pfam" id="PF00989">
    <property type="entry name" value="PAS"/>
    <property type="match status" value="1"/>
</dbReference>
<dbReference type="PROSITE" id="PS50109">
    <property type="entry name" value="HIS_KIN"/>
    <property type="match status" value="1"/>
</dbReference>
<feature type="transmembrane region" description="Helical" evidence="15">
    <location>
        <begin position="234"/>
        <end position="262"/>
    </location>
</feature>
<evidence type="ECO:0000256" key="5">
    <source>
        <dbReference type="ARBA" id="ARBA00022553"/>
    </source>
</evidence>
<dbReference type="Pfam" id="PF05231">
    <property type="entry name" value="MASE1"/>
    <property type="match status" value="1"/>
</dbReference>
<dbReference type="SMART" id="SM00448">
    <property type="entry name" value="REC"/>
    <property type="match status" value="1"/>
</dbReference>
<keyword evidence="7 15" id="KW-0812">Transmembrane</keyword>
<dbReference type="InterPro" id="IPR003661">
    <property type="entry name" value="HisK_dim/P_dom"/>
</dbReference>